<dbReference type="Pfam" id="PF01381">
    <property type="entry name" value="HTH_3"/>
    <property type="match status" value="1"/>
</dbReference>
<dbReference type="GeneID" id="91564854"/>
<reference evidence="2 3" key="1">
    <citation type="journal article" date="2022" name="Microbiol. Resour. Announc.">
        <title>Complete Genome Sequence of Mesorhizobium ciceri Strain R30, a Rhizobium Used as a Commercial Inoculant for Chickpea in Argentina.</title>
        <authorList>
            <person name="Foresto E."/>
            <person name="Revale S."/>
            <person name="Primo E."/>
            <person name="Nievas F."/>
            <person name="Carezzano E."/>
            <person name="Puente M."/>
            <person name="Alzari P."/>
            <person name="Mart M."/>
            <person name="Ben-Assaya M."/>
            <person name="Mornico D."/>
            <person name="Santoro M."/>
            <person name="Mart F."/>
            <person name="Giordano W."/>
            <person name="Bogino P."/>
        </authorList>
    </citation>
    <scope>NUCLEOTIDE SEQUENCE [LARGE SCALE GENOMIC DNA]</scope>
    <source>
        <strain evidence="2 3">R30</strain>
    </source>
</reference>
<dbReference type="CDD" id="cd00093">
    <property type="entry name" value="HTH_XRE"/>
    <property type="match status" value="1"/>
</dbReference>
<gene>
    <name evidence="2" type="ORF">LRP29_24760</name>
</gene>
<accession>A0AB38T8P3</accession>
<feature type="domain" description="HTH cro/C1-type" evidence="1">
    <location>
        <begin position="20"/>
        <end position="73"/>
    </location>
</feature>
<sequence length="93" mass="9804">MNKRSATVSGIQPLTPQQCRAARAILKWSQVRLAAKCGLSEGTIGSFESGRRIPSPAKLAAIRRGLEAAGVVFIDQKTAVTKSGPPRETISGT</sequence>
<keyword evidence="3" id="KW-1185">Reference proteome</keyword>
<dbReference type="AlphaFoldDB" id="A0AB38T8P3"/>
<proteinExistence type="predicted"/>
<organism evidence="2 3">
    <name type="scientific">Mesorhizobium ciceri</name>
    <dbReference type="NCBI Taxonomy" id="39645"/>
    <lineage>
        <taxon>Bacteria</taxon>
        <taxon>Pseudomonadati</taxon>
        <taxon>Pseudomonadota</taxon>
        <taxon>Alphaproteobacteria</taxon>
        <taxon>Hyphomicrobiales</taxon>
        <taxon>Phyllobacteriaceae</taxon>
        <taxon>Mesorhizobium</taxon>
    </lineage>
</organism>
<dbReference type="SUPFAM" id="SSF47413">
    <property type="entry name" value="lambda repressor-like DNA-binding domains"/>
    <property type="match status" value="1"/>
</dbReference>
<dbReference type="InterPro" id="IPR001387">
    <property type="entry name" value="Cro/C1-type_HTH"/>
</dbReference>
<dbReference type="Gene3D" id="1.10.260.40">
    <property type="entry name" value="lambda repressor-like DNA-binding domains"/>
    <property type="match status" value="1"/>
</dbReference>
<evidence type="ECO:0000313" key="3">
    <source>
        <dbReference type="Proteomes" id="UP001060070"/>
    </source>
</evidence>
<dbReference type="EMBL" id="CP088147">
    <property type="protein sequence ID" value="UTU50666.1"/>
    <property type="molecule type" value="Genomic_DNA"/>
</dbReference>
<dbReference type="SMART" id="SM00530">
    <property type="entry name" value="HTH_XRE"/>
    <property type="match status" value="1"/>
</dbReference>
<dbReference type="PROSITE" id="PS50943">
    <property type="entry name" value="HTH_CROC1"/>
    <property type="match status" value="1"/>
</dbReference>
<dbReference type="RefSeq" id="WP_081714406.1">
    <property type="nucleotide sequence ID" value="NZ_CP088147.1"/>
</dbReference>
<name>A0AB38T8P3_9HYPH</name>
<dbReference type="InterPro" id="IPR010982">
    <property type="entry name" value="Lambda_DNA-bd_dom_sf"/>
</dbReference>
<evidence type="ECO:0000259" key="1">
    <source>
        <dbReference type="PROSITE" id="PS50943"/>
    </source>
</evidence>
<evidence type="ECO:0000313" key="2">
    <source>
        <dbReference type="EMBL" id="UTU50666.1"/>
    </source>
</evidence>
<dbReference type="Proteomes" id="UP001060070">
    <property type="component" value="Chromosome"/>
</dbReference>
<protein>
    <submittedName>
        <fullName evidence="2">Helix-turn-helix domain-containing protein</fullName>
    </submittedName>
</protein>
<dbReference type="GO" id="GO:0003677">
    <property type="term" value="F:DNA binding"/>
    <property type="evidence" value="ECO:0007669"/>
    <property type="project" value="InterPro"/>
</dbReference>